<dbReference type="AlphaFoldDB" id="M3FJX9"/>
<proteinExistence type="predicted"/>
<evidence type="ECO:0000313" key="3">
    <source>
        <dbReference type="Proteomes" id="UP000030760"/>
    </source>
</evidence>
<evidence type="ECO:0000313" key="2">
    <source>
        <dbReference type="EMBL" id="EMF53220.1"/>
    </source>
</evidence>
<sequence>MENDFRPRPLRTGADHRLGSGPTVRAGAGKMHSAVNGVRIPSAAVAS</sequence>
<reference evidence="3" key="1">
    <citation type="journal article" date="2013" name="Genome Announc.">
        <title>Draft Genome Sequence of Streptomyces bottropensis ATCC 25435, a Bottromycin-Producing Actinomycete.</title>
        <authorList>
            <person name="Zhang H."/>
            <person name="Zhou W."/>
            <person name="Zhuang Y."/>
            <person name="Liang X."/>
            <person name="Liu T."/>
        </authorList>
    </citation>
    <scope>NUCLEOTIDE SEQUENCE [LARGE SCALE GENOMIC DNA]</scope>
    <source>
        <strain evidence="3">ATCC 25435</strain>
    </source>
</reference>
<gene>
    <name evidence="2" type="ORF">SBD_4765</name>
</gene>
<organism evidence="2 3">
    <name type="scientific">Streptomyces bottropensis ATCC 25435</name>
    <dbReference type="NCBI Taxonomy" id="1054862"/>
    <lineage>
        <taxon>Bacteria</taxon>
        <taxon>Bacillati</taxon>
        <taxon>Actinomycetota</taxon>
        <taxon>Actinomycetes</taxon>
        <taxon>Kitasatosporales</taxon>
        <taxon>Streptomycetaceae</taxon>
        <taxon>Streptomyces</taxon>
    </lineage>
</organism>
<feature type="region of interest" description="Disordered" evidence="1">
    <location>
        <begin position="1"/>
        <end position="32"/>
    </location>
</feature>
<accession>M3FJX9</accession>
<name>M3FJX9_9ACTN</name>
<dbReference type="Proteomes" id="UP000030760">
    <property type="component" value="Unassembled WGS sequence"/>
</dbReference>
<protein>
    <submittedName>
        <fullName evidence="2">Uncharacterized protein</fullName>
    </submittedName>
</protein>
<dbReference type="EMBL" id="KB405089">
    <property type="protein sequence ID" value="EMF53220.1"/>
    <property type="molecule type" value="Genomic_DNA"/>
</dbReference>
<evidence type="ECO:0000256" key="1">
    <source>
        <dbReference type="SAM" id="MobiDB-lite"/>
    </source>
</evidence>
<feature type="compositionally biased region" description="Basic and acidic residues" evidence="1">
    <location>
        <begin position="1"/>
        <end position="18"/>
    </location>
</feature>